<comment type="caution">
    <text evidence="2">The sequence shown here is derived from an EMBL/GenBank/DDBJ whole genome shotgun (WGS) entry which is preliminary data.</text>
</comment>
<dbReference type="PROSITE" id="PS51414">
    <property type="entry name" value="HSR"/>
    <property type="match status" value="1"/>
</dbReference>
<dbReference type="Pfam" id="PF03172">
    <property type="entry name" value="HSR"/>
    <property type="match status" value="1"/>
</dbReference>
<protein>
    <recommendedName>
        <fullName evidence="1">HSR domain-containing protein</fullName>
    </recommendedName>
</protein>
<reference evidence="2" key="1">
    <citation type="submission" date="2023-06" db="EMBL/GenBank/DDBJ databases">
        <title>Reference genome for the Northern bat (Eptesicus nilssonii), a most northern bat species.</title>
        <authorList>
            <person name="Laine V.N."/>
            <person name="Pulliainen A.T."/>
            <person name="Lilley T.M."/>
        </authorList>
    </citation>
    <scope>NUCLEOTIDE SEQUENCE</scope>
    <source>
        <strain evidence="2">BLF_Eptnil</strain>
        <tissue evidence="2">Kidney</tissue>
    </source>
</reference>
<dbReference type="AlphaFoldDB" id="A0AA40HTS3"/>
<organism evidence="2 3">
    <name type="scientific">Cnephaeus nilssonii</name>
    <name type="common">Northern bat</name>
    <name type="synonym">Eptesicus nilssonii</name>
    <dbReference type="NCBI Taxonomy" id="3371016"/>
    <lineage>
        <taxon>Eukaryota</taxon>
        <taxon>Metazoa</taxon>
        <taxon>Chordata</taxon>
        <taxon>Craniata</taxon>
        <taxon>Vertebrata</taxon>
        <taxon>Euteleostomi</taxon>
        <taxon>Mammalia</taxon>
        <taxon>Eutheria</taxon>
        <taxon>Laurasiatheria</taxon>
        <taxon>Chiroptera</taxon>
        <taxon>Yangochiroptera</taxon>
        <taxon>Vespertilionidae</taxon>
        <taxon>Cnephaeus</taxon>
    </lineage>
</organism>
<dbReference type="EMBL" id="JAULJE010000012">
    <property type="protein sequence ID" value="KAK1336717.1"/>
    <property type="molecule type" value="Genomic_DNA"/>
</dbReference>
<dbReference type="Proteomes" id="UP001177744">
    <property type="component" value="Unassembled WGS sequence"/>
</dbReference>
<dbReference type="PANTHER" id="PTHR46386">
    <property type="entry name" value="NUCLEAR BODY PROTEIN SP140"/>
    <property type="match status" value="1"/>
</dbReference>
<dbReference type="InterPro" id="IPR043563">
    <property type="entry name" value="Sp110/Sp140/Sp140L-like"/>
</dbReference>
<accession>A0AA40HTS3</accession>
<name>A0AA40HTS3_CNENI</name>
<dbReference type="GO" id="GO:0000981">
    <property type="term" value="F:DNA-binding transcription factor activity, RNA polymerase II-specific"/>
    <property type="evidence" value="ECO:0007669"/>
    <property type="project" value="TreeGrafter"/>
</dbReference>
<sequence length="262" mass="30023">MSAEDENIENKRINDIALTYFKKYKVEISGAIKTTFPFLELLRDHEFITNEMYEKSQESFKKRFSVHEVIYDVLSELEKKFDMSLLGALFSKTIMKNYPDLFRIYKIFYKVLPDIEFLLESDGEENAVRPNEQLSLEQGTGETSYQRLTWLSPDACNYNDTAPPECGPSEHLRETQEINATETCTTSDNRDALESQQANEQCAQQSKTAGAELLHHGNQINSCSVDPVHIKEEKPFLNSGVKFEAQAWTDYNQVSDSISKAD</sequence>
<dbReference type="InterPro" id="IPR004865">
    <property type="entry name" value="HSR_dom"/>
</dbReference>
<evidence type="ECO:0000313" key="2">
    <source>
        <dbReference type="EMBL" id="KAK1336717.1"/>
    </source>
</evidence>
<proteinExistence type="predicted"/>
<keyword evidence="3" id="KW-1185">Reference proteome</keyword>
<dbReference type="GO" id="GO:0005634">
    <property type="term" value="C:nucleus"/>
    <property type="evidence" value="ECO:0007669"/>
    <property type="project" value="InterPro"/>
</dbReference>
<evidence type="ECO:0000313" key="3">
    <source>
        <dbReference type="Proteomes" id="UP001177744"/>
    </source>
</evidence>
<evidence type="ECO:0000259" key="1">
    <source>
        <dbReference type="PROSITE" id="PS51414"/>
    </source>
</evidence>
<feature type="domain" description="HSR" evidence="1">
    <location>
        <begin position="1"/>
        <end position="113"/>
    </location>
</feature>
<dbReference type="PANTHER" id="PTHR46386:SF1">
    <property type="entry name" value="NUCLEAR BODY PROTEIN SP140-LIKE PROTEIN"/>
    <property type="match status" value="1"/>
</dbReference>
<gene>
    <name evidence="2" type="ORF">QTO34_002752</name>
</gene>